<dbReference type="Gene3D" id="3.10.350.10">
    <property type="entry name" value="LysM domain"/>
    <property type="match status" value="1"/>
</dbReference>
<dbReference type="InterPro" id="IPR036779">
    <property type="entry name" value="LysM_dom_sf"/>
</dbReference>
<dbReference type="KEGG" id="pll:I858_013625"/>
<dbReference type="SMART" id="SM00257">
    <property type="entry name" value="LysM"/>
    <property type="match status" value="1"/>
</dbReference>
<sequence length="105" mass="11971">MTIIRQNTYLILFFVLIMLFTFYAILSHTNNSAQTSQLEIKEGDTLWTLAESFSGSTPHHEWIEEIMKENNLTTAKIIAGDSLDIPSDQLNYVPDETKKFAGDNE</sequence>
<keyword evidence="1" id="KW-1133">Transmembrane helix</keyword>
<dbReference type="AlphaFoldDB" id="A0A1B1S494"/>
<accession>A0A1B1S494</accession>
<evidence type="ECO:0000313" key="3">
    <source>
        <dbReference type="EMBL" id="ANU28027.1"/>
    </source>
</evidence>
<evidence type="ECO:0000256" key="1">
    <source>
        <dbReference type="SAM" id="Phobius"/>
    </source>
</evidence>
<reference evidence="3" key="1">
    <citation type="submission" date="2016-10" db="EMBL/GenBank/DDBJ databases">
        <authorList>
            <person name="See-Too W.S."/>
        </authorList>
    </citation>
    <scope>NUCLEOTIDE SEQUENCE</scope>
    <source>
        <strain evidence="3">L10.15</strain>
    </source>
</reference>
<gene>
    <name evidence="3" type="ORF">I858_013625</name>
</gene>
<keyword evidence="4" id="KW-1185">Reference proteome</keyword>
<keyword evidence="1" id="KW-0472">Membrane</keyword>
<dbReference type="OrthoDB" id="2679564at2"/>
<feature type="transmembrane region" description="Helical" evidence="1">
    <location>
        <begin position="7"/>
        <end position="26"/>
    </location>
</feature>
<evidence type="ECO:0000259" key="2">
    <source>
        <dbReference type="PROSITE" id="PS51782"/>
    </source>
</evidence>
<dbReference type="CDD" id="cd00118">
    <property type="entry name" value="LysM"/>
    <property type="match status" value="1"/>
</dbReference>
<proteinExistence type="predicted"/>
<keyword evidence="1" id="KW-0812">Transmembrane</keyword>
<protein>
    <recommendedName>
        <fullName evidence="2">LysM domain-containing protein</fullName>
    </recommendedName>
</protein>
<organism evidence="3 4">
    <name type="scientific">Planococcus versutus</name>
    <dbReference type="NCBI Taxonomy" id="1302659"/>
    <lineage>
        <taxon>Bacteria</taxon>
        <taxon>Bacillati</taxon>
        <taxon>Bacillota</taxon>
        <taxon>Bacilli</taxon>
        <taxon>Bacillales</taxon>
        <taxon>Caryophanaceae</taxon>
        <taxon>Planococcus</taxon>
    </lineage>
</organism>
<dbReference type="Proteomes" id="UP000053354">
    <property type="component" value="Chromosome"/>
</dbReference>
<name>A0A1B1S494_9BACL</name>
<dbReference type="InterPro" id="IPR018392">
    <property type="entry name" value="LysM"/>
</dbReference>
<dbReference type="EMBL" id="CP016540">
    <property type="protein sequence ID" value="ANU28027.1"/>
    <property type="molecule type" value="Genomic_DNA"/>
</dbReference>
<dbReference type="Pfam" id="PF01476">
    <property type="entry name" value="LysM"/>
    <property type="match status" value="1"/>
</dbReference>
<dbReference type="RefSeq" id="WP_049693225.1">
    <property type="nucleotide sequence ID" value="NZ_CP016540.2"/>
</dbReference>
<evidence type="ECO:0000313" key="4">
    <source>
        <dbReference type="Proteomes" id="UP000053354"/>
    </source>
</evidence>
<dbReference type="STRING" id="1302659.I858_013625"/>
<feature type="domain" description="LysM" evidence="2">
    <location>
        <begin position="36"/>
        <end position="85"/>
    </location>
</feature>
<dbReference type="PROSITE" id="PS51782">
    <property type="entry name" value="LYSM"/>
    <property type="match status" value="1"/>
</dbReference>